<dbReference type="Proteomes" id="UP001165069">
    <property type="component" value="Unassembled WGS sequence"/>
</dbReference>
<evidence type="ECO:0000313" key="2">
    <source>
        <dbReference type="Proteomes" id="UP001165069"/>
    </source>
</evidence>
<protein>
    <submittedName>
        <fullName evidence="1">Uncharacterized protein</fullName>
    </submittedName>
</protein>
<evidence type="ECO:0000313" key="1">
    <source>
        <dbReference type="EMBL" id="GLH74105.1"/>
    </source>
</evidence>
<organism evidence="1 2">
    <name type="scientific">Geothrix limicola</name>
    <dbReference type="NCBI Taxonomy" id="2927978"/>
    <lineage>
        <taxon>Bacteria</taxon>
        <taxon>Pseudomonadati</taxon>
        <taxon>Acidobacteriota</taxon>
        <taxon>Holophagae</taxon>
        <taxon>Holophagales</taxon>
        <taxon>Holophagaceae</taxon>
        <taxon>Geothrix</taxon>
    </lineage>
</organism>
<accession>A0ABQ5QIU0</accession>
<keyword evidence="2" id="KW-1185">Reference proteome</keyword>
<reference evidence="1 2" key="1">
    <citation type="journal article" date="2023" name="Antonie Van Leeuwenhoek">
        <title>Mesoterricola silvestris gen. nov., sp. nov., Mesoterricola sediminis sp. nov., Geothrix oryzae sp. nov., Geothrix edaphica sp. nov., Geothrix rubra sp. nov., and Geothrix limicola sp. nov., six novel members of Acidobacteriota isolated from soils.</title>
        <authorList>
            <person name="Itoh H."/>
            <person name="Sugisawa Y."/>
            <person name="Mise K."/>
            <person name="Xu Z."/>
            <person name="Kuniyasu M."/>
            <person name="Ushijima N."/>
            <person name="Kawano K."/>
            <person name="Kobayashi E."/>
            <person name="Shiratori Y."/>
            <person name="Masuda Y."/>
            <person name="Senoo K."/>
        </authorList>
    </citation>
    <scope>NUCLEOTIDE SEQUENCE [LARGE SCALE GENOMIC DNA]</scope>
    <source>
        <strain evidence="1 2">Red804</strain>
    </source>
</reference>
<name>A0ABQ5QIU0_9BACT</name>
<dbReference type="EMBL" id="BSDE01000005">
    <property type="protein sequence ID" value="GLH74105.1"/>
    <property type="molecule type" value="Genomic_DNA"/>
</dbReference>
<comment type="caution">
    <text evidence="1">The sequence shown here is derived from an EMBL/GenBank/DDBJ whole genome shotgun (WGS) entry which is preliminary data.</text>
</comment>
<gene>
    <name evidence="1" type="ORF">GETHLI_26070</name>
</gene>
<proteinExistence type="predicted"/>
<dbReference type="RefSeq" id="WP_285576021.1">
    <property type="nucleotide sequence ID" value="NZ_BSDE01000005.1"/>
</dbReference>
<sequence length="62" mass="7108">MDVYLDTKEMDLLMGILEHRLEDLRREIHHTDSRAFKAELKTDEAVLKGVLTKLKTPAAMGI</sequence>